<dbReference type="EMBL" id="JANIBC010000002">
    <property type="protein sequence ID" value="MCQ8184700.1"/>
    <property type="molecule type" value="Genomic_DNA"/>
</dbReference>
<evidence type="ECO:0000313" key="2">
    <source>
        <dbReference type="Proteomes" id="UP001142610"/>
    </source>
</evidence>
<dbReference type="Proteomes" id="UP001142610">
    <property type="component" value="Unassembled WGS sequence"/>
</dbReference>
<sequence>MTRIETIFGGFLAVAVLSVFAFVFFGSTTDGTASSSTSSTASRGAFVRTSVATLLDEDRAEEYEIPATACGCYNMGYDLIRSNVKAGTELFEGQVQACYDRVGPMGAEALSDGAMAASAVPRERKSCRAGDYIAR</sequence>
<evidence type="ECO:0000313" key="1">
    <source>
        <dbReference type="EMBL" id="MCQ8184700.1"/>
    </source>
</evidence>
<protein>
    <submittedName>
        <fullName evidence="1">Uncharacterized protein</fullName>
    </submittedName>
</protein>
<keyword evidence="2" id="KW-1185">Reference proteome</keyword>
<reference evidence="1" key="1">
    <citation type="submission" date="2022-07" db="EMBL/GenBank/DDBJ databases">
        <title>Parvularcula maris sp. nov., an algicidal bacterium isolated from seawater.</title>
        <authorList>
            <person name="Li F."/>
        </authorList>
    </citation>
    <scope>NUCLEOTIDE SEQUENCE</scope>
    <source>
        <strain evidence="1">BGMRC 0090</strain>
    </source>
</reference>
<proteinExistence type="predicted"/>
<comment type="caution">
    <text evidence="1">The sequence shown here is derived from an EMBL/GenBank/DDBJ whole genome shotgun (WGS) entry which is preliminary data.</text>
</comment>
<accession>A0A9X2L7V6</accession>
<dbReference type="AlphaFoldDB" id="A0A9X2L7V6"/>
<dbReference type="RefSeq" id="WP_256618547.1">
    <property type="nucleotide sequence ID" value="NZ_JANIBC010000002.1"/>
</dbReference>
<gene>
    <name evidence="1" type="ORF">NOG11_04800</name>
</gene>
<organism evidence="1 2">
    <name type="scientific">Parvularcula maris</name>
    <dbReference type="NCBI Taxonomy" id="2965077"/>
    <lineage>
        <taxon>Bacteria</taxon>
        <taxon>Pseudomonadati</taxon>
        <taxon>Pseudomonadota</taxon>
        <taxon>Alphaproteobacteria</taxon>
        <taxon>Parvularculales</taxon>
        <taxon>Parvularculaceae</taxon>
        <taxon>Parvularcula</taxon>
    </lineage>
</organism>
<name>A0A9X2L7V6_9PROT</name>